<reference evidence="12 13" key="1">
    <citation type="submission" date="2020-07" db="EMBL/GenBank/DDBJ databases">
        <title>Huge and variable diversity of episymbiotic CPR bacteria and DPANN archaea in groundwater ecosystems.</title>
        <authorList>
            <person name="He C.Y."/>
            <person name="Keren R."/>
            <person name="Whittaker M."/>
            <person name="Farag I.F."/>
            <person name="Doudna J."/>
            <person name="Cate J.H.D."/>
            <person name="Banfield J.F."/>
        </authorList>
    </citation>
    <scope>NUCLEOTIDE SEQUENCE [LARGE SCALE GENOMIC DNA]</scope>
    <source>
        <strain evidence="12">NC_groundwater_70_Ag_B-0.1um_54_66</strain>
    </source>
</reference>
<evidence type="ECO:0000313" key="13">
    <source>
        <dbReference type="Proteomes" id="UP000595362"/>
    </source>
</evidence>
<dbReference type="EMBL" id="CP066681">
    <property type="protein sequence ID" value="QQG36252.1"/>
    <property type="molecule type" value="Genomic_DNA"/>
</dbReference>
<evidence type="ECO:0000256" key="1">
    <source>
        <dbReference type="ARBA" id="ARBA00002356"/>
    </source>
</evidence>
<evidence type="ECO:0000256" key="6">
    <source>
        <dbReference type="ARBA" id="ARBA00049157"/>
    </source>
</evidence>
<dbReference type="SUPFAM" id="SSF51366">
    <property type="entry name" value="Ribulose-phoshate binding barrel"/>
    <property type="match status" value="1"/>
</dbReference>
<dbReference type="InterPro" id="IPR047596">
    <property type="entry name" value="OMPdecase_bac"/>
</dbReference>
<keyword evidence="5 7" id="KW-0456">Lyase</keyword>
<keyword evidence="3 7" id="KW-0210">Decarboxylase</keyword>
<feature type="binding site" evidence="7 9">
    <location>
        <position position="17"/>
    </location>
    <ligand>
        <name>substrate</name>
    </ligand>
</feature>
<dbReference type="EC" id="4.1.1.23" evidence="7"/>
<dbReference type="InterPro" id="IPR018089">
    <property type="entry name" value="OMPdecase_AS"/>
</dbReference>
<keyword evidence="4 7" id="KW-0665">Pyrimidine biosynthesis</keyword>
<evidence type="ECO:0000256" key="4">
    <source>
        <dbReference type="ARBA" id="ARBA00022975"/>
    </source>
</evidence>
<comment type="similarity">
    <text evidence="7">Belongs to the OMP decarboxylase family. Type 1 subfamily.</text>
</comment>
<evidence type="ECO:0000256" key="2">
    <source>
        <dbReference type="ARBA" id="ARBA00004861"/>
    </source>
</evidence>
<comment type="subunit">
    <text evidence="7">Homodimer.</text>
</comment>
<protein>
    <recommendedName>
        <fullName evidence="7">Orotidine 5'-phosphate decarboxylase</fullName>
        <ecNumber evidence="7">4.1.1.23</ecNumber>
    </recommendedName>
    <alternativeName>
        <fullName evidence="7">OMP decarboxylase</fullName>
        <shortName evidence="7">OMPDCase</shortName>
        <shortName evidence="7">OMPdecase</shortName>
    </alternativeName>
</protein>
<dbReference type="GO" id="GO:0044205">
    <property type="term" value="P:'de novo' UMP biosynthetic process"/>
    <property type="evidence" value="ECO:0007669"/>
    <property type="project" value="UniProtKB-UniRule"/>
</dbReference>
<dbReference type="PANTHER" id="PTHR32119">
    <property type="entry name" value="OROTIDINE 5'-PHOSPHATE DECARBOXYLASE"/>
    <property type="match status" value="1"/>
</dbReference>
<feature type="active site" description="For OMPdecase activity" evidence="8">
    <location>
        <position position="73"/>
    </location>
</feature>
<dbReference type="SMART" id="SM00934">
    <property type="entry name" value="OMPdecase"/>
    <property type="match status" value="1"/>
</dbReference>
<feature type="binding site" evidence="7 9">
    <location>
        <position position="214"/>
    </location>
    <ligand>
        <name>substrate</name>
    </ligand>
</feature>
<feature type="binding site" evidence="7">
    <location>
        <begin position="68"/>
        <end position="77"/>
    </location>
    <ligand>
        <name>substrate</name>
    </ligand>
</feature>
<dbReference type="PROSITE" id="PS00156">
    <property type="entry name" value="OMPDECASE"/>
    <property type="match status" value="1"/>
</dbReference>
<feature type="active site" description="For OMPdecase activity" evidence="8">
    <location>
        <position position="68"/>
    </location>
</feature>
<feature type="binding site" evidence="7 9">
    <location>
        <position position="194"/>
    </location>
    <ligand>
        <name>substrate</name>
    </ligand>
</feature>
<evidence type="ECO:0000256" key="5">
    <source>
        <dbReference type="ARBA" id="ARBA00023239"/>
    </source>
</evidence>
<sequence>MTITTVATMPRIFCAIDTSDIKHAAALADAMRNSGCGIKLGLEFFNANGPQGIRAIADAFPQLPIFLDLKLHDIPNTVAGAVRSVLDLNVAYLTLHASGGLEMMKAARHAAGNKIRLLGVTILTSLDNEALAEIGYALPAHESVMRLTNLVHEADLAGIVCSPQEIQAVRASHGDDLILMVPGIRPAGAKTQDQKRVMTPSEAMTLGATHLVIGRPITEAADPAQTAAEILASLQKAAA</sequence>
<gene>
    <name evidence="7 12" type="primary">pyrF</name>
    <name evidence="12" type="ORF">HYS17_00210</name>
</gene>
<dbReference type="PANTHER" id="PTHR32119:SF2">
    <property type="entry name" value="OROTIDINE 5'-PHOSPHATE DECARBOXYLASE"/>
    <property type="match status" value="1"/>
</dbReference>
<dbReference type="Proteomes" id="UP000595362">
    <property type="component" value="Chromosome"/>
</dbReference>
<dbReference type="GO" id="GO:0004590">
    <property type="term" value="F:orotidine-5'-phosphate decarboxylase activity"/>
    <property type="evidence" value="ECO:0007669"/>
    <property type="project" value="UniProtKB-UniRule"/>
</dbReference>
<comment type="catalytic activity">
    <reaction evidence="6 7 10">
        <text>orotidine 5'-phosphate + H(+) = UMP + CO2</text>
        <dbReference type="Rhea" id="RHEA:11596"/>
        <dbReference type="ChEBI" id="CHEBI:15378"/>
        <dbReference type="ChEBI" id="CHEBI:16526"/>
        <dbReference type="ChEBI" id="CHEBI:57538"/>
        <dbReference type="ChEBI" id="CHEBI:57865"/>
        <dbReference type="EC" id="4.1.1.23"/>
    </reaction>
</comment>
<feature type="active site" description="Proton donor" evidence="7">
    <location>
        <position position="70"/>
    </location>
</feature>
<evidence type="ECO:0000256" key="10">
    <source>
        <dbReference type="RuleBase" id="RU000512"/>
    </source>
</evidence>
<dbReference type="InterPro" id="IPR011060">
    <property type="entry name" value="RibuloseP-bd_barrel"/>
</dbReference>
<feature type="binding site" evidence="7 9">
    <location>
        <position position="185"/>
    </location>
    <ligand>
        <name>substrate</name>
    </ligand>
</feature>
<dbReference type="Pfam" id="PF00215">
    <property type="entry name" value="OMPdecase"/>
    <property type="match status" value="1"/>
</dbReference>
<comment type="pathway">
    <text evidence="2 7 10">Pyrimidine metabolism; UMP biosynthesis via de novo pathway; UMP from orotate: step 2/2.</text>
</comment>
<feature type="domain" description="Orotidine 5'-phosphate decarboxylase" evidence="11">
    <location>
        <begin position="11"/>
        <end position="230"/>
    </location>
</feature>
<proteinExistence type="inferred from homology"/>
<dbReference type="InterPro" id="IPR014732">
    <property type="entry name" value="OMPdecase"/>
</dbReference>
<dbReference type="NCBIfam" id="TIGR01740">
    <property type="entry name" value="pyrF"/>
    <property type="match status" value="1"/>
</dbReference>
<dbReference type="GO" id="GO:0006207">
    <property type="term" value="P:'de novo' pyrimidine nucleobase biosynthetic process"/>
    <property type="evidence" value="ECO:0007669"/>
    <property type="project" value="InterPro"/>
</dbReference>
<evidence type="ECO:0000256" key="3">
    <source>
        <dbReference type="ARBA" id="ARBA00022793"/>
    </source>
</evidence>
<dbReference type="Gene3D" id="3.20.20.70">
    <property type="entry name" value="Aldolase class I"/>
    <property type="match status" value="1"/>
</dbReference>
<organism evidence="12 13">
    <name type="scientific">Micavibrio aeruginosavorus</name>
    <dbReference type="NCBI Taxonomy" id="349221"/>
    <lineage>
        <taxon>Bacteria</taxon>
        <taxon>Pseudomonadati</taxon>
        <taxon>Bdellovibrionota</taxon>
        <taxon>Bdellovibrionia</taxon>
        <taxon>Bdellovibrionales</taxon>
        <taxon>Pseudobdellovibrionaceae</taxon>
        <taxon>Micavibrio</taxon>
    </lineage>
</organism>
<evidence type="ECO:0000256" key="8">
    <source>
        <dbReference type="PIRSR" id="PIRSR614732-1"/>
    </source>
</evidence>
<evidence type="ECO:0000259" key="11">
    <source>
        <dbReference type="SMART" id="SM00934"/>
    </source>
</evidence>
<feature type="binding site" evidence="7 9">
    <location>
        <position position="215"/>
    </location>
    <ligand>
        <name>substrate</name>
    </ligand>
</feature>
<name>A0A7T5R2G5_9BACT</name>
<accession>A0A7T5R2G5</accession>
<dbReference type="InterPro" id="IPR001754">
    <property type="entry name" value="OMPdeCOase_dom"/>
</dbReference>
<dbReference type="InterPro" id="IPR013785">
    <property type="entry name" value="Aldolase_TIM"/>
</dbReference>
<dbReference type="GO" id="GO:0005829">
    <property type="term" value="C:cytosol"/>
    <property type="evidence" value="ECO:0007669"/>
    <property type="project" value="TreeGrafter"/>
</dbReference>
<comment type="function">
    <text evidence="1 7">Catalyzes the decarboxylation of orotidine 5'-monophosphate (OMP) to uridine 5'-monophosphate (UMP).</text>
</comment>
<dbReference type="CDD" id="cd04725">
    <property type="entry name" value="OMP_decarboxylase_like"/>
    <property type="match status" value="1"/>
</dbReference>
<dbReference type="NCBIfam" id="NF001273">
    <property type="entry name" value="PRK00230.1"/>
    <property type="match status" value="1"/>
</dbReference>
<dbReference type="UniPathway" id="UPA00070">
    <property type="reaction ID" value="UER00120"/>
</dbReference>
<evidence type="ECO:0000313" key="12">
    <source>
        <dbReference type="EMBL" id="QQG36252.1"/>
    </source>
</evidence>
<feature type="binding site" evidence="7 9">
    <location>
        <position position="124"/>
    </location>
    <ligand>
        <name>substrate</name>
    </ligand>
</feature>
<dbReference type="HAMAP" id="MF_01200_B">
    <property type="entry name" value="OMPdecase_type1_B"/>
    <property type="match status" value="1"/>
</dbReference>
<feature type="binding site" evidence="7 9">
    <location>
        <position position="39"/>
    </location>
    <ligand>
        <name>substrate</name>
    </ligand>
</feature>
<evidence type="ECO:0000256" key="7">
    <source>
        <dbReference type="HAMAP-Rule" id="MF_01200"/>
    </source>
</evidence>
<dbReference type="AlphaFoldDB" id="A0A7T5R2G5"/>
<evidence type="ECO:0000256" key="9">
    <source>
        <dbReference type="PIRSR" id="PIRSR614732-2"/>
    </source>
</evidence>
<feature type="active site" description="For OMPdecase activity" evidence="8">
    <location>
        <position position="70"/>
    </location>
</feature>